<feature type="non-terminal residue" evidence="1">
    <location>
        <position position="60"/>
    </location>
</feature>
<feature type="non-terminal residue" evidence="1">
    <location>
        <position position="1"/>
    </location>
</feature>
<evidence type="ECO:0000313" key="1">
    <source>
        <dbReference type="EMBL" id="CAA0827002.1"/>
    </source>
</evidence>
<sequence>ASVDVIVDNAVVDTGRPKRHIMAGSAIKSPFKRREIDVVKELDGKERMVVNWLLKNQNAD</sequence>
<keyword evidence="2" id="KW-1185">Reference proteome</keyword>
<gene>
    <name evidence="1" type="ORF">SHERM_22699</name>
</gene>
<protein>
    <submittedName>
        <fullName evidence="1">Uncharacterized protein</fullName>
    </submittedName>
</protein>
<accession>A0A9N7REN8</accession>
<organism evidence="1 2">
    <name type="scientific">Striga hermonthica</name>
    <name type="common">Purple witchweed</name>
    <name type="synonym">Buchnera hermonthica</name>
    <dbReference type="NCBI Taxonomy" id="68872"/>
    <lineage>
        <taxon>Eukaryota</taxon>
        <taxon>Viridiplantae</taxon>
        <taxon>Streptophyta</taxon>
        <taxon>Embryophyta</taxon>
        <taxon>Tracheophyta</taxon>
        <taxon>Spermatophyta</taxon>
        <taxon>Magnoliopsida</taxon>
        <taxon>eudicotyledons</taxon>
        <taxon>Gunneridae</taxon>
        <taxon>Pentapetalae</taxon>
        <taxon>asterids</taxon>
        <taxon>lamiids</taxon>
        <taxon>Lamiales</taxon>
        <taxon>Orobanchaceae</taxon>
        <taxon>Buchnereae</taxon>
        <taxon>Striga</taxon>
    </lineage>
</organism>
<reference evidence="1" key="1">
    <citation type="submission" date="2019-12" db="EMBL/GenBank/DDBJ databases">
        <authorList>
            <person name="Scholes J."/>
        </authorList>
    </citation>
    <scope>NUCLEOTIDE SEQUENCE</scope>
</reference>
<dbReference type="Proteomes" id="UP001153555">
    <property type="component" value="Unassembled WGS sequence"/>
</dbReference>
<name>A0A9N7REN8_STRHE</name>
<dbReference type="EMBL" id="CACSLK010027650">
    <property type="protein sequence ID" value="CAA0827002.1"/>
    <property type="molecule type" value="Genomic_DNA"/>
</dbReference>
<comment type="caution">
    <text evidence="1">The sequence shown here is derived from an EMBL/GenBank/DDBJ whole genome shotgun (WGS) entry which is preliminary data.</text>
</comment>
<proteinExistence type="predicted"/>
<dbReference type="AlphaFoldDB" id="A0A9N7REN8"/>
<evidence type="ECO:0000313" key="2">
    <source>
        <dbReference type="Proteomes" id="UP001153555"/>
    </source>
</evidence>